<evidence type="ECO:0000313" key="1">
    <source>
        <dbReference type="EMBL" id="MPC38054.1"/>
    </source>
</evidence>
<proteinExistence type="predicted"/>
<gene>
    <name evidence="1" type="ORF">E2C01_031555</name>
</gene>
<keyword evidence="2" id="KW-1185">Reference proteome</keyword>
<name>A0A5B7F0E0_PORTR</name>
<dbReference type="EMBL" id="VSRR010003962">
    <property type="protein sequence ID" value="MPC38054.1"/>
    <property type="molecule type" value="Genomic_DNA"/>
</dbReference>
<dbReference type="Proteomes" id="UP000324222">
    <property type="component" value="Unassembled WGS sequence"/>
</dbReference>
<accession>A0A5B7F0E0</accession>
<evidence type="ECO:0000313" key="2">
    <source>
        <dbReference type="Proteomes" id="UP000324222"/>
    </source>
</evidence>
<sequence length="66" mass="7105">MEPEPASPTHTQTDAQTDTAARTFVTVPVPLSLSLLCGLADRLNLFSRRLSITNTQSHIGLVCSSH</sequence>
<organism evidence="1 2">
    <name type="scientific">Portunus trituberculatus</name>
    <name type="common">Swimming crab</name>
    <name type="synonym">Neptunus trituberculatus</name>
    <dbReference type="NCBI Taxonomy" id="210409"/>
    <lineage>
        <taxon>Eukaryota</taxon>
        <taxon>Metazoa</taxon>
        <taxon>Ecdysozoa</taxon>
        <taxon>Arthropoda</taxon>
        <taxon>Crustacea</taxon>
        <taxon>Multicrustacea</taxon>
        <taxon>Malacostraca</taxon>
        <taxon>Eumalacostraca</taxon>
        <taxon>Eucarida</taxon>
        <taxon>Decapoda</taxon>
        <taxon>Pleocyemata</taxon>
        <taxon>Brachyura</taxon>
        <taxon>Eubrachyura</taxon>
        <taxon>Portunoidea</taxon>
        <taxon>Portunidae</taxon>
        <taxon>Portuninae</taxon>
        <taxon>Portunus</taxon>
    </lineage>
</organism>
<reference evidence="1 2" key="1">
    <citation type="submission" date="2019-05" db="EMBL/GenBank/DDBJ databases">
        <title>Another draft genome of Portunus trituberculatus and its Hox gene families provides insights of decapod evolution.</title>
        <authorList>
            <person name="Jeong J.-H."/>
            <person name="Song I."/>
            <person name="Kim S."/>
            <person name="Choi T."/>
            <person name="Kim D."/>
            <person name="Ryu S."/>
            <person name="Kim W."/>
        </authorList>
    </citation>
    <scope>NUCLEOTIDE SEQUENCE [LARGE SCALE GENOMIC DNA]</scope>
    <source>
        <tissue evidence="1">Muscle</tissue>
    </source>
</reference>
<comment type="caution">
    <text evidence="1">The sequence shown here is derived from an EMBL/GenBank/DDBJ whole genome shotgun (WGS) entry which is preliminary data.</text>
</comment>
<dbReference type="AlphaFoldDB" id="A0A5B7F0E0"/>
<protein>
    <submittedName>
        <fullName evidence="1">Uncharacterized protein</fullName>
    </submittedName>
</protein>